<keyword evidence="3" id="KW-1185">Reference proteome</keyword>
<gene>
    <name evidence="2" type="ORF">RAJCM14343_3186</name>
</gene>
<name>A0ABQ0YMZ4_9NOCA</name>
<evidence type="ECO:0000313" key="3">
    <source>
        <dbReference type="Proteomes" id="UP000325466"/>
    </source>
</evidence>
<comment type="caution">
    <text evidence="2">The sequence shown here is derived from an EMBL/GenBank/DDBJ whole genome shotgun (WGS) entry which is preliminary data.</text>
</comment>
<accession>A0ABQ0YMZ4</accession>
<evidence type="ECO:0000313" key="2">
    <source>
        <dbReference type="EMBL" id="GES37926.1"/>
    </source>
</evidence>
<feature type="domain" description="BON" evidence="1">
    <location>
        <begin position="16"/>
        <end position="77"/>
    </location>
</feature>
<dbReference type="Gene3D" id="3.40.1520.20">
    <property type="match status" value="1"/>
</dbReference>
<dbReference type="InterPro" id="IPR007055">
    <property type="entry name" value="BON_dom"/>
</dbReference>
<proteinExistence type="predicted"/>
<protein>
    <recommendedName>
        <fullName evidence="1">BON domain-containing protein</fullName>
    </recommendedName>
</protein>
<dbReference type="Pfam" id="PF04972">
    <property type="entry name" value="BON"/>
    <property type="match status" value="1"/>
</dbReference>
<reference evidence="2 3" key="1">
    <citation type="journal article" date="2018" name="Biodegradation">
        <title>1,4-Dioxane degradation characteristics of Rhodococcus aetherivorans JCM 14343.</title>
        <authorList>
            <person name="Inoue D."/>
            <person name="Tsunoda T."/>
            <person name="Yamamoto N."/>
            <person name="Ike M."/>
            <person name="Sei K."/>
        </authorList>
    </citation>
    <scope>NUCLEOTIDE SEQUENCE [LARGE SCALE GENOMIC DNA]</scope>
    <source>
        <strain evidence="2 3">JCM 14343</strain>
    </source>
</reference>
<dbReference type="EMBL" id="BLAH01000086">
    <property type="protein sequence ID" value="GES37926.1"/>
    <property type="molecule type" value="Genomic_DNA"/>
</dbReference>
<dbReference type="RefSeq" id="WP_006942889.1">
    <property type="nucleotide sequence ID" value="NZ_BAAAYP010000042.1"/>
</dbReference>
<evidence type="ECO:0000259" key="1">
    <source>
        <dbReference type="Pfam" id="PF04972"/>
    </source>
</evidence>
<organism evidence="2 3">
    <name type="scientific">Rhodococcus aetherivorans</name>
    <dbReference type="NCBI Taxonomy" id="191292"/>
    <lineage>
        <taxon>Bacteria</taxon>
        <taxon>Bacillati</taxon>
        <taxon>Actinomycetota</taxon>
        <taxon>Actinomycetes</taxon>
        <taxon>Mycobacteriales</taxon>
        <taxon>Nocardiaceae</taxon>
        <taxon>Rhodococcus</taxon>
    </lineage>
</organism>
<sequence>MSHEHPEQDHPQYVVAHLHRALAEDPRTAEQGVRVTIRGTDVYLTGEVASAARRDALTVVVQEQLPDVTVHNDVHVVDSRDPGTSVEELR</sequence>
<dbReference type="Proteomes" id="UP000325466">
    <property type="component" value="Unassembled WGS sequence"/>
</dbReference>